<keyword evidence="1" id="KW-0812">Transmembrane</keyword>
<comment type="caution">
    <text evidence="3">The sequence shown here is derived from an EMBL/GenBank/DDBJ whole genome shotgun (WGS) entry which is preliminary data.</text>
</comment>
<dbReference type="InterPro" id="IPR010389">
    <property type="entry name" value="Urate_ox_N"/>
</dbReference>
<dbReference type="InterPro" id="IPR016988">
    <property type="entry name" value="UCP032086"/>
</dbReference>
<name>A0A537KM55_9BACT</name>
<dbReference type="EMBL" id="VBAL01000236">
    <property type="protein sequence ID" value="TMI96857.1"/>
    <property type="molecule type" value="Genomic_DNA"/>
</dbReference>
<keyword evidence="1" id="KW-0472">Membrane</keyword>
<feature type="non-terminal residue" evidence="3">
    <location>
        <position position="202"/>
    </location>
</feature>
<dbReference type="PIRSF" id="PIRSF032086">
    <property type="entry name" value="UCP032086"/>
    <property type="match status" value="1"/>
</dbReference>
<proteinExistence type="predicted"/>
<feature type="domain" description="Urate oxidase N-terminal" evidence="2">
    <location>
        <begin position="82"/>
        <end position="177"/>
    </location>
</feature>
<evidence type="ECO:0000256" key="1">
    <source>
        <dbReference type="SAM" id="Phobius"/>
    </source>
</evidence>
<evidence type="ECO:0000259" key="2">
    <source>
        <dbReference type="Pfam" id="PF06181"/>
    </source>
</evidence>
<feature type="transmembrane region" description="Helical" evidence="1">
    <location>
        <begin position="141"/>
        <end position="160"/>
    </location>
</feature>
<keyword evidence="1" id="KW-1133">Transmembrane helix</keyword>
<gene>
    <name evidence="3" type="ORF">E6H01_13620</name>
</gene>
<feature type="transmembrane region" description="Helical" evidence="1">
    <location>
        <begin position="166"/>
        <end position="187"/>
    </location>
</feature>
<evidence type="ECO:0000313" key="3">
    <source>
        <dbReference type="EMBL" id="TMI96857.1"/>
    </source>
</evidence>
<accession>A0A537KM55</accession>
<feature type="transmembrane region" description="Helical" evidence="1">
    <location>
        <begin position="43"/>
        <end position="63"/>
    </location>
</feature>
<organism evidence="3 4">
    <name type="scientific">Candidatus Segetimicrobium genomatis</name>
    <dbReference type="NCBI Taxonomy" id="2569760"/>
    <lineage>
        <taxon>Bacteria</taxon>
        <taxon>Bacillati</taxon>
        <taxon>Candidatus Sysuimicrobiota</taxon>
        <taxon>Candidatus Sysuimicrobiia</taxon>
        <taxon>Candidatus Sysuimicrobiales</taxon>
        <taxon>Candidatus Segetimicrobiaceae</taxon>
        <taxon>Candidatus Segetimicrobium</taxon>
    </lineage>
</organism>
<feature type="transmembrane region" description="Helical" evidence="1">
    <location>
        <begin position="83"/>
        <end position="102"/>
    </location>
</feature>
<sequence length="202" mass="21432">MNLFSSAGAELLLRWLHFLSGITWIGLLYYFNFVQGPFFAEAALWWFRWSAALTFLSGALIIAKRFGEAPAGTSVATSPWGEAILTGALFGTIMLVNVWGVIWRNQKIVIANAVATAGGGQANPAAAGAARRAFLASRTNVVFSIPMLFFMGAATHMPPGPIAHGGLYWALLLVIVALVEINALAATSGATTKPIEKIPGVI</sequence>
<feature type="transmembrane region" description="Helical" evidence="1">
    <location>
        <begin position="12"/>
        <end position="31"/>
    </location>
</feature>
<evidence type="ECO:0000313" key="4">
    <source>
        <dbReference type="Proteomes" id="UP000319353"/>
    </source>
</evidence>
<dbReference type="Proteomes" id="UP000319353">
    <property type="component" value="Unassembled WGS sequence"/>
</dbReference>
<dbReference type="AlphaFoldDB" id="A0A537KM55"/>
<dbReference type="Pfam" id="PF06181">
    <property type="entry name" value="Urate_ox_N"/>
    <property type="match status" value="1"/>
</dbReference>
<reference evidence="3 4" key="1">
    <citation type="journal article" date="2019" name="Nat. Microbiol.">
        <title>Mediterranean grassland soil C-N compound turnover is dependent on rainfall and depth, and is mediated by genomically divergent microorganisms.</title>
        <authorList>
            <person name="Diamond S."/>
            <person name="Andeer P.F."/>
            <person name="Li Z."/>
            <person name="Crits-Christoph A."/>
            <person name="Burstein D."/>
            <person name="Anantharaman K."/>
            <person name="Lane K.R."/>
            <person name="Thomas B.C."/>
            <person name="Pan C."/>
            <person name="Northen T.R."/>
            <person name="Banfield J.F."/>
        </authorList>
    </citation>
    <scope>NUCLEOTIDE SEQUENCE [LARGE SCALE GENOMIC DNA]</scope>
    <source>
        <strain evidence="3">NP_4</strain>
    </source>
</reference>
<protein>
    <submittedName>
        <fullName evidence="3">Antitermination protein NusG</fullName>
    </submittedName>
</protein>